<dbReference type="Proteomes" id="UP001549749">
    <property type="component" value="Unassembled WGS sequence"/>
</dbReference>
<sequence length="331" mass="38098">MNYIKQLNAFTKKMAGDEKINPNHLALYHALFQQWNYQRFAPVFAIRRETTLLLSKIGSAKTYYKCLKELQAGGYIKYYPATGKYARAKISMIVLQENETEKQPAIFCNNGHEDLGLSLAWEENLEELPGLKEEAPAITDTCSNMDTHSATGVEQDCTNSKVNNIPPIGSIYTTLQVDNILPGDSNNDPICEAVLPHSLIKQKKIKDFKSECVNVFKRGHSHTDNQSFFLNQEKIQQHTPAPVEHYYPTLEEVITFFKMHLFSELEGKKFHYHYDKEGWKLAGAKPISNWKRVAQKWMSRVNNLPENIRMSLSYFNPALYTDEHRNFSKPL</sequence>
<dbReference type="RefSeq" id="WP_354662064.1">
    <property type="nucleotide sequence ID" value="NZ_JBEXAC010000002.1"/>
</dbReference>
<gene>
    <name evidence="1" type="ORF">ABR189_19085</name>
</gene>
<evidence type="ECO:0000313" key="1">
    <source>
        <dbReference type="EMBL" id="MET6999500.1"/>
    </source>
</evidence>
<accession>A0ABV2TB09</accession>
<reference evidence="1 2" key="1">
    <citation type="submission" date="2024-06" db="EMBL/GenBank/DDBJ databases">
        <title>Chitinophaga defluvii sp. nov., isolated from municipal sewage.</title>
        <authorList>
            <person name="Zhang L."/>
        </authorList>
    </citation>
    <scope>NUCLEOTIDE SEQUENCE [LARGE SCALE GENOMIC DNA]</scope>
    <source>
        <strain evidence="1 2">H8</strain>
    </source>
</reference>
<keyword evidence="2" id="KW-1185">Reference proteome</keyword>
<dbReference type="EMBL" id="JBEXAC010000002">
    <property type="protein sequence ID" value="MET6999500.1"/>
    <property type="molecule type" value="Genomic_DNA"/>
</dbReference>
<protein>
    <recommendedName>
        <fullName evidence="3">Transcriptional regulator</fullName>
    </recommendedName>
</protein>
<organism evidence="1 2">
    <name type="scientific">Chitinophaga defluvii</name>
    <dbReference type="NCBI Taxonomy" id="3163343"/>
    <lineage>
        <taxon>Bacteria</taxon>
        <taxon>Pseudomonadati</taxon>
        <taxon>Bacteroidota</taxon>
        <taxon>Chitinophagia</taxon>
        <taxon>Chitinophagales</taxon>
        <taxon>Chitinophagaceae</taxon>
        <taxon>Chitinophaga</taxon>
    </lineage>
</organism>
<name>A0ABV2TB09_9BACT</name>
<proteinExistence type="predicted"/>
<evidence type="ECO:0000313" key="2">
    <source>
        <dbReference type="Proteomes" id="UP001549749"/>
    </source>
</evidence>
<evidence type="ECO:0008006" key="3">
    <source>
        <dbReference type="Google" id="ProtNLM"/>
    </source>
</evidence>
<comment type="caution">
    <text evidence="1">The sequence shown here is derived from an EMBL/GenBank/DDBJ whole genome shotgun (WGS) entry which is preliminary data.</text>
</comment>